<evidence type="ECO:0000313" key="3">
    <source>
        <dbReference type="EMBL" id="PIR07909.1"/>
    </source>
</evidence>
<keyword evidence="1" id="KW-0812">Transmembrane</keyword>
<dbReference type="InterPro" id="IPR036938">
    <property type="entry name" value="PAP2/HPO_sf"/>
</dbReference>
<organism evidence="3 4">
    <name type="scientific">Candidatus Gottesmanbacteria bacterium CG11_big_fil_rev_8_21_14_0_20_37_11</name>
    <dbReference type="NCBI Taxonomy" id="1974575"/>
    <lineage>
        <taxon>Bacteria</taxon>
        <taxon>Candidatus Gottesmaniibacteriota</taxon>
    </lineage>
</organism>
<gene>
    <name evidence="3" type="ORF">COV53_05875</name>
</gene>
<evidence type="ECO:0000259" key="2">
    <source>
        <dbReference type="Pfam" id="PF01569"/>
    </source>
</evidence>
<accession>A0A2H0NG76</accession>
<sequence length="46" mass="5151">MLCILIFIFILGMFISRIYLGEHWFSDVIGGLILGSTVAGLAICFW</sequence>
<evidence type="ECO:0000313" key="4">
    <source>
        <dbReference type="Proteomes" id="UP000230707"/>
    </source>
</evidence>
<keyword evidence="1" id="KW-1133">Transmembrane helix</keyword>
<dbReference type="Pfam" id="PF01569">
    <property type="entry name" value="PAP2"/>
    <property type="match status" value="1"/>
</dbReference>
<reference evidence="3 4" key="1">
    <citation type="submission" date="2017-09" db="EMBL/GenBank/DDBJ databases">
        <title>Depth-based differentiation of microbial function through sediment-hosted aquifers and enrichment of novel symbionts in the deep terrestrial subsurface.</title>
        <authorList>
            <person name="Probst A.J."/>
            <person name="Ladd B."/>
            <person name="Jarett J.K."/>
            <person name="Geller-Mcgrath D.E."/>
            <person name="Sieber C.M."/>
            <person name="Emerson J.B."/>
            <person name="Anantharaman K."/>
            <person name="Thomas B.C."/>
            <person name="Malmstrom R."/>
            <person name="Stieglmeier M."/>
            <person name="Klingl A."/>
            <person name="Woyke T."/>
            <person name="Ryan C.M."/>
            <person name="Banfield J.F."/>
        </authorList>
    </citation>
    <scope>NUCLEOTIDE SEQUENCE [LARGE SCALE GENOMIC DNA]</scope>
    <source>
        <strain evidence="3">CG11_big_fil_rev_8_21_14_0_20_37_11</strain>
    </source>
</reference>
<keyword evidence="1" id="KW-0472">Membrane</keyword>
<protein>
    <recommendedName>
        <fullName evidence="2">Phosphatidic acid phosphatase type 2/haloperoxidase domain-containing protein</fullName>
    </recommendedName>
</protein>
<comment type="caution">
    <text evidence="3">The sequence shown here is derived from an EMBL/GenBank/DDBJ whole genome shotgun (WGS) entry which is preliminary data.</text>
</comment>
<dbReference type="AlphaFoldDB" id="A0A2H0NG76"/>
<feature type="domain" description="Phosphatidic acid phosphatase type 2/haloperoxidase" evidence="2">
    <location>
        <begin position="2"/>
        <end position="44"/>
    </location>
</feature>
<dbReference type="EMBL" id="PCWS01000132">
    <property type="protein sequence ID" value="PIR07909.1"/>
    <property type="molecule type" value="Genomic_DNA"/>
</dbReference>
<feature type="transmembrane region" description="Helical" evidence="1">
    <location>
        <begin position="24"/>
        <end position="45"/>
    </location>
</feature>
<proteinExistence type="predicted"/>
<evidence type="ECO:0000256" key="1">
    <source>
        <dbReference type="SAM" id="Phobius"/>
    </source>
</evidence>
<dbReference type="SUPFAM" id="SSF48317">
    <property type="entry name" value="Acid phosphatase/Vanadium-dependent haloperoxidase"/>
    <property type="match status" value="1"/>
</dbReference>
<dbReference type="Proteomes" id="UP000230707">
    <property type="component" value="Unassembled WGS sequence"/>
</dbReference>
<dbReference type="Gene3D" id="1.20.144.10">
    <property type="entry name" value="Phosphatidic acid phosphatase type 2/haloperoxidase"/>
    <property type="match status" value="1"/>
</dbReference>
<name>A0A2H0NG76_9BACT</name>
<dbReference type="InterPro" id="IPR000326">
    <property type="entry name" value="PAP2/HPO"/>
</dbReference>